<dbReference type="CDD" id="cd04688">
    <property type="entry name" value="NUDIX_Hydrolase"/>
    <property type="match status" value="1"/>
</dbReference>
<dbReference type="AlphaFoldDB" id="A0A0R1RAC9"/>
<keyword evidence="5" id="KW-1185">Reference proteome</keyword>
<proteinExistence type="predicted"/>
<dbReference type="eggNOG" id="COG1051">
    <property type="taxonomic scope" value="Bacteria"/>
</dbReference>
<comment type="cofactor">
    <cofactor evidence="1">
        <name>Mg(2+)</name>
        <dbReference type="ChEBI" id="CHEBI:18420"/>
    </cofactor>
</comment>
<dbReference type="InterPro" id="IPR000086">
    <property type="entry name" value="NUDIX_hydrolase_dom"/>
</dbReference>
<dbReference type="OrthoDB" id="2143780at2"/>
<evidence type="ECO:0000313" key="4">
    <source>
        <dbReference type="EMBL" id="KRL53846.1"/>
    </source>
</evidence>
<dbReference type="InterPro" id="IPR015797">
    <property type="entry name" value="NUDIX_hydrolase-like_dom_sf"/>
</dbReference>
<dbReference type="PANTHER" id="PTHR43046">
    <property type="entry name" value="GDP-MANNOSE MANNOSYL HYDROLASE"/>
    <property type="match status" value="1"/>
</dbReference>
<dbReference type="PROSITE" id="PS51462">
    <property type="entry name" value="NUDIX"/>
    <property type="match status" value="1"/>
</dbReference>
<feature type="domain" description="Nudix hydrolase" evidence="3">
    <location>
        <begin position="1"/>
        <end position="148"/>
    </location>
</feature>
<protein>
    <recommendedName>
        <fullName evidence="3">Nudix hydrolase domain-containing protein</fullName>
    </recommendedName>
</protein>
<organism evidence="4 5">
    <name type="scientific">Furfurilactobacillus rossiae DSM 15814</name>
    <dbReference type="NCBI Taxonomy" id="1114972"/>
    <lineage>
        <taxon>Bacteria</taxon>
        <taxon>Bacillati</taxon>
        <taxon>Bacillota</taxon>
        <taxon>Bacilli</taxon>
        <taxon>Lactobacillales</taxon>
        <taxon>Lactobacillaceae</taxon>
        <taxon>Furfurilactobacillus</taxon>
    </lineage>
</organism>
<dbReference type="Pfam" id="PF00293">
    <property type="entry name" value="NUDIX"/>
    <property type="match status" value="1"/>
</dbReference>
<dbReference type="Proteomes" id="UP000051999">
    <property type="component" value="Unassembled WGS sequence"/>
</dbReference>
<dbReference type="SUPFAM" id="SSF55811">
    <property type="entry name" value="Nudix"/>
    <property type="match status" value="1"/>
</dbReference>
<dbReference type="PATRIC" id="fig|1114972.6.peg.819"/>
<dbReference type="EMBL" id="AZFF01000014">
    <property type="protein sequence ID" value="KRL53846.1"/>
    <property type="molecule type" value="Genomic_DNA"/>
</dbReference>
<evidence type="ECO:0000256" key="1">
    <source>
        <dbReference type="ARBA" id="ARBA00001946"/>
    </source>
</evidence>
<comment type="caution">
    <text evidence="4">The sequence shown here is derived from an EMBL/GenBank/DDBJ whole genome shotgun (WGS) entry which is preliminary data.</text>
</comment>
<evidence type="ECO:0000256" key="2">
    <source>
        <dbReference type="ARBA" id="ARBA00022801"/>
    </source>
</evidence>
<dbReference type="PANTHER" id="PTHR43046:SF14">
    <property type="entry name" value="MUTT_NUDIX FAMILY PROTEIN"/>
    <property type="match status" value="1"/>
</dbReference>
<dbReference type="STRING" id="1114972.FD35_GL000813"/>
<name>A0A0R1RAC9_9LACO</name>
<evidence type="ECO:0000259" key="3">
    <source>
        <dbReference type="PROSITE" id="PS51462"/>
    </source>
</evidence>
<keyword evidence="2" id="KW-0378">Hydrolase</keyword>
<reference evidence="4 5" key="1">
    <citation type="journal article" date="2015" name="Genome Announc.">
        <title>Expanding the biotechnology potential of lactobacilli through comparative genomics of 213 strains and associated genera.</title>
        <authorList>
            <person name="Sun Z."/>
            <person name="Harris H.M."/>
            <person name="McCann A."/>
            <person name="Guo C."/>
            <person name="Argimon S."/>
            <person name="Zhang W."/>
            <person name="Yang X."/>
            <person name="Jeffery I.B."/>
            <person name="Cooney J.C."/>
            <person name="Kagawa T.F."/>
            <person name="Liu W."/>
            <person name="Song Y."/>
            <person name="Salvetti E."/>
            <person name="Wrobel A."/>
            <person name="Rasinkangas P."/>
            <person name="Parkhill J."/>
            <person name="Rea M.C."/>
            <person name="O'Sullivan O."/>
            <person name="Ritari J."/>
            <person name="Douillard F.P."/>
            <person name="Paul Ross R."/>
            <person name="Yang R."/>
            <person name="Briner A.E."/>
            <person name="Felis G.E."/>
            <person name="de Vos W.M."/>
            <person name="Barrangou R."/>
            <person name="Klaenhammer T.R."/>
            <person name="Caufield P.W."/>
            <person name="Cui Y."/>
            <person name="Zhang H."/>
            <person name="O'Toole P.W."/>
        </authorList>
    </citation>
    <scope>NUCLEOTIDE SEQUENCE [LARGE SCALE GENOMIC DNA]</scope>
    <source>
        <strain evidence="4 5">DSM 15814</strain>
    </source>
</reference>
<sequence length="159" mass="18086">MTEEADDLLFRRSKRTFNVRASGLLVRGDKALFHCSIDDDGQPYFALVGGKVKFGESSVSAIEREYREELHIDVRPKCLLWVMEHQFGTSKDVWQQVNFVHLLDSPQLGNLPNGRFTIGRHTFEWIGLKDFPTMPIYPAIVGRSSTLPAGVQYVNDIDD</sequence>
<evidence type="ECO:0000313" key="5">
    <source>
        <dbReference type="Proteomes" id="UP000051999"/>
    </source>
</evidence>
<dbReference type="Gene3D" id="3.90.79.10">
    <property type="entry name" value="Nucleoside Triphosphate Pyrophosphohydrolase"/>
    <property type="match status" value="1"/>
</dbReference>
<accession>A0A0R1RAC9</accession>
<gene>
    <name evidence="4" type="ORF">FD35_GL000813</name>
</gene>
<dbReference type="GO" id="GO:0016787">
    <property type="term" value="F:hydrolase activity"/>
    <property type="evidence" value="ECO:0007669"/>
    <property type="project" value="UniProtKB-KW"/>
</dbReference>
<dbReference type="RefSeq" id="WP_017261551.1">
    <property type="nucleotide sequence ID" value="NZ_AUAW01000017.1"/>
</dbReference>